<keyword evidence="7" id="KW-0482">Metalloprotease</keyword>
<keyword evidence="5" id="KW-0862">Zinc</keyword>
<dbReference type="PANTHER" id="PTHR43126">
    <property type="entry name" value="D-ALANYL-D-ALANINE DIPEPTIDASE"/>
    <property type="match status" value="1"/>
</dbReference>
<keyword evidence="2" id="KW-0645">Protease</keyword>
<dbReference type="InterPro" id="IPR000755">
    <property type="entry name" value="A_A_dipeptidase"/>
</dbReference>
<evidence type="ECO:0000256" key="6">
    <source>
        <dbReference type="ARBA" id="ARBA00022997"/>
    </source>
</evidence>
<keyword evidence="10" id="KW-1185">Reference proteome</keyword>
<dbReference type="GO" id="GO:0046872">
    <property type="term" value="F:metal ion binding"/>
    <property type="evidence" value="ECO:0007669"/>
    <property type="project" value="UniProtKB-KW"/>
</dbReference>
<keyword evidence="8" id="KW-0961">Cell wall biogenesis/degradation</keyword>
<dbReference type="AlphaFoldDB" id="A0A8J3QBJ9"/>
<accession>A0A8J3QBJ9</accession>
<evidence type="ECO:0000256" key="3">
    <source>
        <dbReference type="ARBA" id="ARBA00022723"/>
    </source>
</evidence>
<dbReference type="Proteomes" id="UP000612899">
    <property type="component" value="Unassembled WGS sequence"/>
</dbReference>
<dbReference type="GO" id="GO:0160237">
    <property type="term" value="F:D-Ala-D-Ala dipeptidase activity"/>
    <property type="evidence" value="ECO:0007669"/>
    <property type="project" value="UniProtKB-EC"/>
</dbReference>
<organism evidence="9 10">
    <name type="scientific">Rhizocola hellebori</name>
    <dbReference type="NCBI Taxonomy" id="1392758"/>
    <lineage>
        <taxon>Bacteria</taxon>
        <taxon>Bacillati</taxon>
        <taxon>Actinomycetota</taxon>
        <taxon>Actinomycetes</taxon>
        <taxon>Micromonosporales</taxon>
        <taxon>Micromonosporaceae</taxon>
        <taxon>Rhizocola</taxon>
    </lineage>
</organism>
<comment type="catalytic activity">
    <reaction evidence="1">
        <text>D-alanyl-D-alanine + H2O = 2 D-alanine</text>
        <dbReference type="Rhea" id="RHEA:20661"/>
        <dbReference type="ChEBI" id="CHEBI:15377"/>
        <dbReference type="ChEBI" id="CHEBI:57416"/>
        <dbReference type="ChEBI" id="CHEBI:57822"/>
        <dbReference type="EC" id="3.4.13.22"/>
    </reaction>
</comment>
<dbReference type="GO" id="GO:0071555">
    <property type="term" value="P:cell wall organization"/>
    <property type="evidence" value="ECO:0007669"/>
    <property type="project" value="UniProtKB-KW"/>
</dbReference>
<dbReference type="EMBL" id="BONY01000040">
    <property type="protein sequence ID" value="GIH07754.1"/>
    <property type="molecule type" value="Genomic_DNA"/>
</dbReference>
<evidence type="ECO:0000256" key="7">
    <source>
        <dbReference type="ARBA" id="ARBA00023049"/>
    </source>
</evidence>
<dbReference type="SUPFAM" id="SSF55166">
    <property type="entry name" value="Hedgehog/DD-peptidase"/>
    <property type="match status" value="1"/>
</dbReference>
<dbReference type="InterPro" id="IPR009045">
    <property type="entry name" value="Zn_M74/Hedgehog-like"/>
</dbReference>
<dbReference type="GO" id="GO:0008237">
    <property type="term" value="F:metallopeptidase activity"/>
    <property type="evidence" value="ECO:0007669"/>
    <property type="project" value="UniProtKB-KW"/>
</dbReference>
<evidence type="ECO:0000256" key="4">
    <source>
        <dbReference type="ARBA" id="ARBA00022801"/>
    </source>
</evidence>
<reference evidence="9" key="1">
    <citation type="submission" date="2021-01" db="EMBL/GenBank/DDBJ databases">
        <title>Whole genome shotgun sequence of Rhizocola hellebori NBRC 109834.</title>
        <authorList>
            <person name="Komaki H."/>
            <person name="Tamura T."/>
        </authorList>
    </citation>
    <scope>NUCLEOTIDE SEQUENCE</scope>
    <source>
        <strain evidence="9">NBRC 109834</strain>
    </source>
</reference>
<proteinExistence type="predicted"/>
<comment type="caution">
    <text evidence="9">The sequence shown here is derived from an EMBL/GenBank/DDBJ whole genome shotgun (WGS) entry which is preliminary data.</text>
</comment>
<dbReference type="Pfam" id="PF01427">
    <property type="entry name" value="Peptidase_M15"/>
    <property type="match status" value="1"/>
</dbReference>
<evidence type="ECO:0000256" key="8">
    <source>
        <dbReference type="ARBA" id="ARBA00023316"/>
    </source>
</evidence>
<keyword evidence="3" id="KW-0479">Metal-binding</keyword>
<evidence type="ECO:0000313" key="9">
    <source>
        <dbReference type="EMBL" id="GIH07754.1"/>
    </source>
</evidence>
<dbReference type="CDD" id="cd14843">
    <property type="entry name" value="D-Ala-D-Ala_dipeptidase_like"/>
    <property type="match status" value="1"/>
</dbReference>
<dbReference type="Gene3D" id="3.30.1380.10">
    <property type="match status" value="1"/>
</dbReference>
<keyword evidence="6" id="KW-0224">Dipeptidase</keyword>
<evidence type="ECO:0000256" key="2">
    <source>
        <dbReference type="ARBA" id="ARBA00022670"/>
    </source>
</evidence>
<dbReference type="PIRSF" id="PIRSF026671">
    <property type="entry name" value="AA_dipeptidase"/>
    <property type="match status" value="1"/>
</dbReference>
<evidence type="ECO:0000313" key="10">
    <source>
        <dbReference type="Proteomes" id="UP000612899"/>
    </source>
</evidence>
<evidence type="ECO:0000256" key="1">
    <source>
        <dbReference type="ARBA" id="ARBA00001362"/>
    </source>
</evidence>
<name>A0A8J3QBJ9_9ACTN</name>
<evidence type="ECO:0000256" key="5">
    <source>
        <dbReference type="ARBA" id="ARBA00022833"/>
    </source>
</evidence>
<keyword evidence="4" id="KW-0378">Hydrolase</keyword>
<gene>
    <name evidence="9" type="ORF">Rhe02_58210</name>
</gene>
<dbReference type="GO" id="GO:0006508">
    <property type="term" value="P:proteolysis"/>
    <property type="evidence" value="ECO:0007669"/>
    <property type="project" value="UniProtKB-KW"/>
</dbReference>
<sequence>MVRRELATRLQSAQAALPSGIHLLVVEGYRPAHRQQAIIERYSAEIRAARPGIGEPELHVLTSRFVAPLAVAPHVAGAAVDVTLVDDRGRELDLGTAIDATPEESGGRCYFAANEISREARANRDLLARVLCREGLVNYPTEWWHYSYGDRYWALATGAEAALYGPVSR</sequence>
<dbReference type="PANTHER" id="PTHR43126:SF2">
    <property type="entry name" value="D-ALANYL-D-ALANINE DIPEPTIDASE"/>
    <property type="match status" value="1"/>
</dbReference>
<protein>
    <submittedName>
        <fullName evidence="9">D-alanyl-D-alanine dipeptidase</fullName>
    </submittedName>
</protein>